<dbReference type="InterPro" id="IPR036279">
    <property type="entry name" value="5-3_exonuclease_C_sf"/>
</dbReference>
<evidence type="ECO:0000313" key="14">
    <source>
        <dbReference type="Proteomes" id="UP000197679"/>
    </source>
</evidence>
<keyword evidence="7 10" id="KW-0269">Exonuclease</keyword>
<dbReference type="OrthoDB" id="9593at2157"/>
<dbReference type="GO" id="GO:0003677">
    <property type="term" value="F:DNA binding"/>
    <property type="evidence" value="ECO:0007669"/>
    <property type="project" value="UniProtKB-UniRule"/>
</dbReference>
<feature type="binding site" evidence="10">
    <location>
        <position position="236"/>
    </location>
    <ligand>
        <name>Mg(2+)</name>
        <dbReference type="ChEBI" id="CHEBI:18420"/>
        <label>2</label>
    </ligand>
</feature>
<keyword evidence="4 10" id="KW-0255">Endonuclease</keyword>
<evidence type="ECO:0000259" key="12">
    <source>
        <dbReference type="SMART" id="SM00485"/>
    </source>
</evidence>
<feature type="binding site" evidence="10">
    <location>
        <position position="152"/>
    </location>
    <ligand>
        <name>Mg(2+)</name>
        <dbReference type="ChEBI" id="CHEBI:18420"/>
        <label>1</label>
    </ligand>
</feature>
<dbReference type="Pfam" id="PF00752">
    <property type="entry name" value="XPG_N"/>
    <property type="match status" value="1"/>
</dbReference>
<dbReference type="InterPro" id="IPR006084">
    <property type="entry name" value="XPG/Rad2"/>
</dbReference>
<keyword evidence="14" id="KW-1185">Reference proteome</keyword>
<dbReference type="EMBL" id="CP019964">
    <property type="protein sequence ID" value="ASI14071.1"/>
    <property type="molecule type" value="Genomic_DNA"/>
</dbReference>
<comment type="cofactor">
    <cofactor evidence="10">
        <name>Mg(2+)</name>
        <dbReference type="ChEBI" id="CHEBI:18420"/>
    </cofactor>
    <text evidence="10">Binds 2 magnesium ions per subunit. They probably participate in the reaction catalyzed by the enzyme. May bind an additional third magnesium ion after substrate binding.</text>
</comment>
<feature type="binding site" evidence="10">
    <location>
        <position position="154"/>
    </location>
    <ligand>
        <name>Mg(2+)</name>
        <dbReference type="ChEBI" id="CHEBI:18420"/>
        <label>1</label>
    </ligand>
</feature>
<dbReference type="Proteomes" id="UP000197679">
    <property type="component" value="Chromosome"/>
</dbReference>
<dbReference type="InterPro" id="IPR008918">
    <property type="entry name" value="HhH2"/>
</dbReference>
<dbReference type="InterPro" id="IPR023426">
    <property type="entry name" value="Flap_endonuc"/>
</dbReference>
<keyword evidence="8 10" id="KW-0460">Magnesium</keyword>
<evidence type="ECO:0000256" key="5">
    <source>
        <dbReference type="ARBA" id="ARBA00022763"/>
    </source>
</evidence>
<feature type="binding site" evidence="10">
    <location>
        <position position="27"/>
    </location>
    <ligand>
        <name>Mg(2+)</name>
        <dbReference type="ChEBI" id="CHEBI:18420"/>
        <label>1</label>
    </ligand>
</feature>
<dbReference type="FunFam" id="3.40.50.1010:FF:000016">
    <property type="entry name" value="Flap endonuclease 1"/>
    <property type="match status" value="1"/>
</dbReference>
<keyword evidence="6 10" id="KW-0378">Hydrolase</keyword>
<comment type="function">
    <text evidence="10">Structure-specific nuclease with 5'-flap endonuclease and 5'-3' exonuclease activities involved in DNA replication and repair. During DNA replication, cleaves the 5'-overhanging flap structure that is generated by displacement synthesis when DNA polymerase encounters the 5'-end of a downstream Okazaki fragment. Binds the unpaired 3'-DNA end and kinks the DNA to facilitate 5' cleavage specificity. Cleaves one nucleotide into the double-stranded DNA from the junction in flap DNA, leaving a nick for ligation. Also involved in the base excision repair (BER) pathway. Acts as a genome stabilization factor that prevents flaps from equilibrating into structurs that lead to duplications and deletions. Also possesses 5'-3' exonuclease activity on nicked or gapped double-stranded DNA.</text>
</comment>
<dbReference type="PANTHER" id="PTHR11081">
    <property type="entry name" value="FLAP ENDONUCLEASE FAMILY MEMBER"/>
    <property type="match status" value="1"/>
</dbReference>
<evidence type="ECO:0000313" key="13">
    <source>
        <dbReference type="EMBL" id="ASI14071.1"/>
    </source>
</evidence>
<evidence type="ECO:0000259" key="11">
    <source>
        <dbReference type="SMART" id="SM00484"/>
    </source>
</evidence>
<feature type="domain" description="XPG-I" evidence="11">
    <location>
        <begin position="140"/>
        <end position="221"/>
    </location>
</feature>
<dbReference type="NCBIfam" id="TIGR03674">
    <property type="entry name" value="fen_arch"/>
    <property type="match status" value="1"/>
</dbReference>
<dbReference type="PANTHER" id="PTHR11081:SF9">
    <property type="entry name" value="FLAP ENDONUCLEASE 1"/>
    <property type="match status" value="1"/>
</dbReference>
<dbReference type="Gene3D" id="1.10.150.20">
    <property type="entry name" value="5' to 3' exonuclease, C-terminal subdomain"/>
    <property type="match status" value="1"/>
</dbReference>
<evidence type="ECO:0000256" key="3">
    <source>
        <dbReference type="ARBA" id="ARBA00022723"/>
    </source>
</evidence>
<dbReference type="Pfam" id="PF00867">
    <property type="entry name" value="XPG_I"/>
    <property type="match status" value="1"/>
</dbReference>
<evidence type="ECO:0000256" key="4">
    <source>
        <dbReference type="ARBA" id="ARBA00022759"/>
    </source>
</evidence>
<dbReference type="SMART" id="SM00279">
    <property type="entry name" value="HhH2"/>
    <property type="match status" value="1"/>
</dbReference>
<proteinExistence type="inferred from homology"/>
<evidence type="ECO:0000256" key="7">
    <source>
        <dbReference type="ARBA" id="ARBA00022839"/>
    </source>
</evidence>
<keyword evidence="2 10" id="KW-0540">Nuclease</keyword>
<dbReference type="InterPro" id="IPR006086">
    <property type="entry name" value="XPG-I_dom"/>
</dbReference>
<evidence type="ECO:0000256" key="6">
    <source>
        <dbReference type="ARBA" id="ARBA00022801"/>
    </source>
</evidence>
<comment type="similarity">
    <text evidence="10">Belongs to the XPG/RAD2 endonuclease family. FEN1 subfamily.</text>
</comment>
<feature type="region of interest" description="N-domain" evidence="10">
    <location>
        <begin position="1"/>
        <end position="98"/>
    </location>
</feature>
<dbReference type="GO" id="GO:0043137">
    <property type="term" value="P:DNA replication, removal of RNA primer"/>
    <property type="evidence" value="ECO:0007669"/>
    <property type="project" value="UniProtKB-UniRule"/>
</dbReference>
<dbReference type="SUPFAM" id="SSF88723">
    <property type="entry name" value="PIN domain-like"/>
    <property type="match status" value="1"/>
</dbReference>
<reference evidence="13 14" key="1">
    <citation type="journal article" date="2017" name="Nat. Commun.">
        <title>'ARMAN' archaea depend on association with euryarchaeal host in culture and in situ.</title>
        <authorList>
            <person name="Golyshina O."/>
            <person name="Toshchakov S."/>
            <person name="Makarova K."/>
            <person name="Gavrilov S."/>
            <person name="Korzhenkov A."/>
            <person name="La Cono V."/>
            <person name="Arcadi E."/>
            <person name="Nechitaylo T."/>
            <person name="Ferrer M."/>
            <person name="Kublanov I."/>
            <person name="Wolf Y."/>
            <person name="Yakimov M."/>
            <person name="Golyshin P."/>
            <person name="Slesarev A."/>
            <person name="Kozyavkin S."/>
        </authorList>
    </citation>
    <scope>NUCLEOTIDE SEQUENCE [LARGE SCALE GENOMIC DNA]</scope>
    <source>
        <strain evidence="13 14">Mia14</strain>
    </source>
</reference>
<evidence type="ECO:0000256" key="9">
    <source>
        <dbReference type="ARBA" id="ARBA00023204"/>
    </source>
</evidence>
<dbReference type="SUPFAM" id="SSF47807">
    <property type="entry name" value="5' to 3' exonuclease, C-terminal subdomain"/>
    <property type="match status" value="1"/>
</dbReference>
<dbReference type="EC" id="3.1.-.-" evidence="10"/>
<protein>
    <recommendedName>
        <fullName evidence="10">Flap endonuclease 1</fullName>
        <shortName evidence="10">FEN-1</shortName>
        <ecNumber evidence="10">3.1.-.-</ecNumber>
    </recommendedName>
    <alternativeName>
        <fullName evidence="10">Flap structure-specific endonuclease 1</fullName>
    </alternativeName>
</protein>
<organism evidence="13 14">
    <name type="scientific">Candidatus Mancarchaeum acidiphilum</name>
    <dbReference type="NCBI Taxonomy" id="1920749"/>
    <lineage>
        <taxon>Archaea</taxon>
        <taxon>Candidatus Micrarchaeota</taxon>
        <taxon>Candidatus Mancarchaeum</taxon>
    </lineage>
</organism>
<feature type="binding site" evidence="10">
    <location>
        <position position="175"/>
    </location>
    <ligand>
        <name>Mg(2+)</name>
        <dbReference type="ChEBI" id="CHEBI:18420"/>
        <label>2</label>
    </ligand>
</feature>
<dbReference type="SMART" id="SM00485">
    <property type="entry name" value="XPGN"/>
    <property type="match status" value="1"/>
</dbReference>
<dbReference type="HAMAP" id="MF_00614">
    <property type="entry name" value="Fen"/>
    <property type="match status" value="1"/>
</dbReference>
<dbReference type="InterPro" id="IPR019973">
    <property type="entry name" value="Flap_endonuc_arc"/>
</dbReference>
<feature type="domain" description="XPG N-terminal" evidence="12">
    <location>
        <begin position="1"/>
        <end position="101"/>
    </location>
</feature>
<keyword evidence="5 10" id="KW-0227">DNA damage</keyword>
<evidence type="ECO:0000256" key="1">
    <source>
        <dbReference type="ARBA" id="ARBA00022705"/>
    </source>
</evidence>
<comment type="caution">
    <text evidence="10">Lacks conserved residue(s) required for the propagation of feature annotation.</text>
</comment>
<dbReference type="GO" id="GO:0000287">
    <property type="term" value="F:magnesium ion binding"/>
    <property type="evidence" value="ECO:0007669"/>
    <property type="project" value="UniProtKB-UniRule"/>
</dbReference>
<dbReference type="SMART" id="SM00484">
    <property type="entry name" value="XPGI"/>
    <property type="match status" value="1"/>
</dbReference>
<accession>A0A218NNM1</accession>
<dbReference type="GeneID" id="33314328"/>
<dbReference type="InterPro" id="IPR006085">
    <property type="entry name" value="XPG_DNA_repair_N"/>
</dbReference>
<dbReference type="GO" id="GO:0017108">
    <property type="term" value="F:5'-flap endonuclease activity"/>
    <property type="evidence" value="ECO:0007669"/>
    <property type="project" value="UniProtKB-UniRule"/>
</dbReference>
<sequence>MSVDLSKLIVKKVINLDDLKDRTVAIDAYNTIYQFLSIIRQPDGTPLADSNGNVTSHLSGLFYRTIELIQHGIKPIYVYDGIPSMLKQKTIEARIQKRNEAYKAWQEAVEKGNVEEAHSYAERSTRINKEIVASSKELLSLMGIGYINAPSEGEAEASYLSMKGLVFSAVSQDYDTLLFGARNIVRNIAISGKRKLPKKNIYINVNTELVNLDETLSSIGISRRQLIWVGIMLGTDFNKGIKGIGPKTAVKIVKQCESLDQVIEYIKSKYKLEFEFDVNEVENLFLNPEVKELSDLDISNLNSLKPDVGGIVDFMCRKHEFSEDRIRRYAELLSKAKGSLNQKGISNWM</sequence>
<dbReference type="KEGG" id="marh:Mia14_0777"/>
<dbReference type="InterPro" id="IPR029060">
    <property type="entry name" value="PIN-like_dom_sf"/>
</dbReference>
<evidence type="ECO:0000256" key="10">
    <source>
        <dbReference type="HAMAP-Rule" id="MF_00614"/>
    </source>
</evidence>
<dbReference type="AlphaFoldDB" id="A0A218NNM1"/>
<dbReference type="RefSeq" id="WP_088820332.1">
    <property type="nucleotide sequence ID" value="NZ_CP019964.1"/>
</dbReference>
<evidence type="ECO:0000256" key="8">
    <source>
        <dbReference type="ARBA" id="ARBA00022842"/>
    </source>
</evidence>
<comment type="subunit">
    <text evidence="10">Interacts with PCNA. PCNA stimulates the nuclease activity without altering cleavage specificity.</text>
</comment>
<feature type="binding site" evidence="10">
    <location>
        <position position="173"/>
    </location>
    <ligand>
        <name>Mg(2+)</name>
        <dbReference type="ChEBI" id="CHEBI:18420"/>
        <label>2</label>
    </ligand>
</feature>
<keyword evidence="1 10" id="KW-0235">DNA replication</keyword>
<dbReference type="CDD" id="cd09867">
    <property type="entry name" value="PIN_FEN1"/>
    <property type="match status" value="1"/>
</dbReference>
<feature type="binding site" evidence="10">
    <location>
        <position position="80"/>
    </location>
    <ligand>
        <name>Mg(2+)</name>
        <dbReference type="ChEBI" id="CHEBI:18420"/>
        <label>1</label>
    </ligand>
</feature>
<dbReference type="GO" id="GO:0008409">
    <property type="term" value="F:5'-3' exonuclease activity"/>
    <property type="evidence" value="ECO:0007669"/>
    <property type="project" value="UniProtKB-UniRule"/>
</dbReference>
<keyword evidence="9 10" id="KW-0234">DNA repair</keyword>
<name>A0A218NNM1_9ARCH</name>
<gene>
    <name evidence="10" type="primary">fen</name>
    <name evidence="13" type="ORF">Mia14_0777</name>
</gene>
<evidence type="ECO:0000256" key="2">
    <source>
        <dbReference type="ARBA" id="ARBA00022722"/>
    </source>
</evidence>
<dbReference type="Gene3D" id="3.40.50.1010">
    <property type="entry name" value="5'-nuclease"/>
    <property type="match status" value="1"/>
</dbReference>
<keyword evidence="3 10" id="KW-0479">Metal-binding</keyword>
<dbReference type="GO" id="GO:0006281">
    <property type="term" value="P:DNA repair"/>
    <property type="evidence" value="ECO:0007669"/>
    <property type="project" value="UniProtKB-UniRule"/>
</dbReference>
<dbReference type="PRINTS" id="PR00853">
    <property type="entry name" value="XPGRADSUPER"/>
</dbReference>